<dbReference type="GO" id="GO:0016887">
    <property type="term" value="F:ATP hydrolysis activity"/>
    <property type="evidence" value="ECO:0007669"/>
    <property type="project" value="InterPro"/>
</dbReference>
<dbReference type="Proteomes" id="UP000478483">
    <property type="component" value="Unassembled WGS sequence"/>
</dbReference>
<accession>A0A173S0J7</accession>
<organism evidence="4 6">
    <name type="scientific">Roseburia intestinalis</name>
    <dbReference type="NCBI Taxonomy" id="166486"/>
    <lineage>
        <taxon>Bacteria</taxon>
        <taxon>Bacillati</taxon>
        <taxon>Bacillota</taxon>
        <taxon>Clostridia</taxon>
        <taxon>Lachnospirales</taxon>
        <taxon>Lachnospiraceae</taxon>
        <taxon>Roseburia</taxon>
    </lineage>
</organism>
<dbReference type="Gene3D" id="3.40.50.300">
    <property type="entry name" value="P-loop containing nucleotide triphosphate hydrolases"/>
    <property type="match status" value="1"/>
</dbReference>
<dbReference type="GO" id="GO:0043934">
    <property type="term" value="P:sporulation"/>
    <property type="evidence" value="ECO:0007669"/>
    <property type="project" value="InterPro"/>
</dbReference>
<dbReference type="InterPro" id="IPR014201">
    <property type="entry name" value="Spore_IV_A"/>
</dbReference>
<evidence type="ECO:0000313" key="7">
    <source>
        <dbReference type="Proteomes" id="UP000478483"/>
    </source>
</evidence>
<dbReference type="InterPro" id="IPR046840">
    <property type="entry name" value="SpoIVA_C"/>
</dbReference>
<feature type="domain" description="Sporulation stage IV protein A C-terminal" evidence="3">
    <location>
        <begin position="449"/>
        <end position="523"/>
    </location>
</feature>
<dbReference type="RefSeq" id="WP_015560732.1">
    <property type="nucleotide sequence ID" value="NZ_CABIYH010000004.1"/>
</dbReference>
<reference evidence="5 7" key="2">
    <citation type="journal article" date="2019" name="Nat. Med.">
        <title>A library of human gut bacterial isolates paired with longitudinal multiomics data enables mechanistic microbiome research.</title>
        <authorList>
            <person name="Poyet M."/>
            <person name="Groussin M."/>
            <person name="Gibbons S.M."/>
            <person name="Avila-Pacheco J."/>
            <person name="Jiang X."/>
            <person name="Kearney S.M."/>
            <person name="Perrotta A.R."/>
            <person name="Berdy B."/>
            <person name="Zhao S."/>
            <person name="Lieberman T.D."/>
            <person name="Swanson P.K."/>
            <person name="Smith M."/>
            <person name="Roesemann S."/>
            <person name="Alexander J.E."/>
            <person name="Rich S.A."/>
            <person name="Livny J."/>
            <person name="Vlamakis H."/>
            <person name="Clish C."/>
            <person name="Bullock K."/>
            <person name="Deik A."/>
            <person name="Scott J."/>
            <person name="Pierce K.A."/>
            <person name="Xavier R.J."/>
            <person name="Alm E.J."/>
        </authorList>
    </citation>
    <scope>NUCLEOTIDE SEQUENCE [LARGE SCALE GENOMIC DNA]</scope>
    <source>
        <strain evidence="5 7">BIOML-A1</strain>
    </source>
</reference>
<feature type="domain" description="Stage IV sporulation protein A middle" evidence="2">
    <location>
        <begin position="272"/>
        <end position="448"/>
    </location>
</feature>
<dbReference type="Pfam" id="PF09547">
    <property type="entry name" value="SpoIVA_ATPase"/>
    <property type="match status" value="2"/>
</dbReference>
<dbReference type="PaxDb" id="166486-ERS852572_00705"/>
<dbReference type="PIRSF" id="PIRSF007466">
    <property type="entry name" value="SpoIVA"/>
    <property type="match status" value="1"/>
</dbReference>
<dbReference type="OrthoDB" id="9761464at2"/>
<dbReference type="Pfam" id="PF20439">
    <property type="entry name" value="SpoIVA_C"/>
    <property type="match status" value="1"/>
</dbReference>
<protein>
    <submittedName>
        <fullName evidence="4">Stage IV sporulation protein A</fullName>
    </submittedName>
</protein>
<dbReference type="SUPFAM" id="SSF52540">
    <property type="entry name" value="P-loop containing nucleoside triphosphate hydrolases"/>
    <property type="match status" value="1"/>
</dbReference>
<feature type="domain" description="Stage IV sporulation protein A ATPase" evidence="1">
    <location>
        <begin position="9"/>
        <end position="92"/>
    </location>
</feature>
<name>A0A173S0J7_9FIRM</name>
<dbReference type="NCBIfam" id="TIGR02836">
    <property type="entry name" value="spore_IV_A"/>
    <property type="match status" value="1"/>
</dbReference>
<evidence type="ECO:0000313" key="6">
    <source>
        <dbReference type="Proteomes" id="UP000095350"/>
    </source>
</evidence>
<dbReference type="AlphaFoldDB" id="A0A173S0J7"/>
<gene>
    <name evidence="4" type="primary">spoIVA</name>
    <name evidence="4" type="ORF">ERS852572_00705</name>
    <name evidence="5" type="ORF">GMD50_15475</name>
</gene>
<dbReference type="EMBL" id="CYXZ01000004">
    <property type="protein sequence ID" value="CUM83405.1"/>
    <property type="molecule type" value="Genomic_DNA"/>
</dbReference>
<reference evidence="4 6" key="1">
    <citation type="submission" date="2015-09" db="EMBL/GenBank/DDBJ databases">
        <authorList>
            <consortium name="Pathogen Informatics"/>
        </authorList>
    </citation>
    <scope>NUCLEOTIDE SEQUENCE [LARGE SCALE GENOMIC DNA]</scope>
    <source>
        <strain evidence="4 6">2789STDY5834960</strain>
    </source>
</reference>
<evidence type="ECO:0000259" key="2">
    <source>
        <dbReference type="Pfam" id="PF20438"/>
    </source>
</evidence>
<dbReference type="Pfam" id="PF20438">
    <property type="entry name" value="SpoIVA_middle"/>
    <property type="match status" value="1"/>
</dbReference>
<evidence type="ECO:0000259" key="3">
    <source>
        <dbReference type="Pfam" id="PF20439"/>
    </source>
</evidence>
<proteinExistence type="predicted"/>
<evidence type="ECO:0000313" key="4">
    <source>
        <dbReference type="EMBL" id="CUM83405.1"/>
    </source>
</evidence>
<dbReference type="Proteomes" id="UP000095350">
    <property type="component" value="Unassembled WGS sequence"/>
</dbReference>
<dbReference type="InterPro" id="IPR027417">
    <property type="entry name" value="P-loop_NTPase"/>
</dbReference>
<dbReference type="InterPro" id="IPR046841">
    <property type="entry name" value="SpoIVA_middle"/>
</dbReference>
<dbReference type="EMBL" id="WNAJ01000022">
    <property type="protein sequence ID" value="MTR86409.1"/>
    <property type="molecule type" value="Genomic_DNA"/>
</dbReference>
<dbReference type="GO" id="GO:0005524">
    <property type="term" value="F:ATP binding"/>
    <property type="evidence" value="ECO:0007669"/>
    <property type="project" value="InterPro"/>
</dbReference>
<dbReference type="InterPro" id="IPR046842">
    <property type="entry name" value="SpoIVA_ATPase"/>
</dbReference>
<evidence type="ECO:0000259" key="1">
    <source>
        <dbReference type="Pfam" id="PF09547"/>
    </source>
</evidence>
<evidence type="ECO:0000313" key="5">
    <source>
        <dbReference type="EMBL" id="MTR86409.1"/>
    </source>
</evidence>
<feature type="domain" description="Stage IV sporulation protein A ATPase" evidence="1">
    <location>
        <begin position="93"/>
        <end position="271"/>
    </location>
</feature>
<sequence>MEHFSDNREFDLYRDINTRTNGEIYIGVVGPVRTGKSTFIKRFMDLMVLPFMEDEHARERTIDELPQSAAGKTIMTTEPKFIPQEAAEIILPELPGSSAGMPQPALSQSVLPGTAIQGSAAQPKIKVRLIDCVGFMVEGASGHMEGNESRMVKTPWSEQEIPFTTAASIGTQKVIRDHATIGIVVTTDGTIGELPRNAYVKAEEQTVEELNAIAKPYVILLNSQKPYSDETMELAAELKEKYQTAVLPVNCEQLRKDDIVRILENILCEFPVTRVEFFIPKWTEMLKPEHPMKAEIIKTASGILDSMHKTGDVRALSFTPEQYVSQIKIDETDLATGRVVVRMDLDDKYYYENISELTGVPIAGEYELISMIKEMAGQKEAYEKVSDAFEAVQVKGYGVVSPGLSDIKMEEPVLIRHGNKFGVKMKAVSPSIHMIRANIETEIAPIVGSEEQANDLISYIKQGQQSEEGAWETNIFGKSVGELMEDGIRNKIAMMDDECQMKLQDTMQKIVNDNTGGMVCIII</sequence>
<dbReference type="STRING" id="166486.ERS852572_00705"/>